<sequence>MSIDLSLDRIKNLLSHLPTYTRPTIHIAGTNGKGSVSSIVSSILSASSIAVGRFNSPHLVSVRDSIVVNGKSVSSEAYTHALELVERADADHRVGASSFELLTATALLIFEHAALEVVVLEVGMGGRLDATNVIADACVLVSALTAVDLDHQAFLGDTVRAIATEKAGIARRGKPFVLGPQKYPDVVQAVREATARAGADLIIAPAVLKHVSDDSNARRALSFSPDVFQRPPAQPVLLAMAGFAEPVRVDLPLYGEHQLDNLAVAASVVDALHTHRSCAPRLSFPSRITPDTVAEGVKNTRWPGRLSFHDLPGSLDVEPRASRRRTVVLADGAHNPASSSTLASYISYLLARTIDRKVHLTFILGLSHSPPKTPAQTLTPLFSFERPANVEVDVSVAVLRFTPVDGMPWVRSVPPSELKATVTSLVPGVDLWSRPDEEDPMSGHVQQALQWAQEKHADGRNEGASLLILAGSLYLVADFYRWLQSENQ</sequence>
<reference evidence="1" key="1">
    <citation type="submission" date="2021-03" db="EMBL/GenBank/DDBJ databases">
        <authorList>
            <consortium name="DOE Joint Genome Institute"/>
            <person name="Ahrendt S."/>
            <person name="Looney B.P."/>
            <person name="Miyauchi S."/>
            <person name="Morin E."/>
            <person name="Drula E."/>
            <person name="Courty P.E."/>
            <person name="Chicoki N."/>
            <person name="Fauchery L."/>
            <person name="Kohler A."/>
            <person name="Kuo A."/>
            <person name="Labutti K."/>
            <person name="Pangilinan J."/>
            <person name="Lipzen A."/>
            <person name="Riley R."/>
            <person name="Andreopoulos W."/>
            <person name="He G."/>
            <person name="Johnson J."/>
            <person name="Barry K.W."/>
            <person name="Grigoriev I.V."/>
            <person name="Nagy L."/>
            <person name="Hibbett D."/>
            <person name="Henrissat B."/>
            <person name="Matheny P.B."/>
            <person name="Labbe J."/>
            <person name="Martin F."/>
        </authorList>
    </citation>
    <scope>NUCLEOTIDE SEQUENCE</scope>
    <source>
        <strain evidence="1">HHB10654</strain>
    </source>
</reference>
<proteinExistence type="predicted"/>
<dbReference type="Proteomes" id="UP000814140">
    <property type="component" value="Unassembled WGS sequence"/>
</dbReference>
<name>A0ACB8T0I4_9AGAM</name>
<evidence type="ECO:0000313" key="2">
    <source>
        <dbReference type="Proteomes" id="UP000814140"/>
    </source>
</evidence>
<reference evidence="1" key="2">
    <citation type="journal article" date="2022" name="New Phytol.">
        <title>Evolutionary transition to the ectomycorrhizal habit in the genomes of a hyperdiverse lineage of mushroom-forming fungi.</title>
        <authorList>
            <person name="Looney B."/>
            <person name="Miyauchi S."/>
            <person name="Morin E."/>
            <person name="Drula E."/>
            <person name="Courty P.E."/>
            <person name="Kohler A."/>
            <person name="Kuo A."/>
            <person name="LaButti K."/>
            <person name="Pangilinan J."/>
            <person name="Lipzen A."/>
            <person name="Riley R."/>
            <person name="Andreopoulos W."/>
            <person name="He G."/>
            <person name="Johnson J."/>
            <person name="Nolan M."/>
            <person name="Tritt A."/>
            <person name="Barry K.W."/>
            <person name="Grigoriev I.V."/>
            <person name="Nagy L.G."/>
            <person name="Hibbett D."/>
            <person name="Henrissat B."/>
            <person name="Matheny P.B."/>
            <person name="Labbe J."/>
            <person name="Martin F.M."/>
        </authorList>
    </citation>
    <scope>NUCLEOTIDE SEQUENCE</scope>
    <source>
        <strain evidence="1">HHB10654</strain>
    </source>
</reference>
<evidence type="ECO:0000313" key="1">
    <source>
        <dbReference type="EMBL" id="KAI0061631.1"/>
    </source>
</evidence>
<comment type="caution">
    <text evidence="1">The sequence shown here is derived from an EMBL/GenBank/DDBJ whole genome shotgun (WGS) entry which is preliminary data.</text>
</comment>
<organism evidence="1 2">
    <name type="scientific">Artomyces pyxidatus</name>
    <dbReference type="NCBI Taxonomy" id="48021"/>
    <lineage>
        <taxon>Eukaryota</taxon>
        <taxon>Fungi</taxon>
        <taxon>Dikarya</taxon>
        <taxon>Basidiomycota</taxon>
        <taxon>Agaricomycotina</taxon>
        <taxon>Agaricomycetes</taxon>
        <taxon>Russulales</taxon>
        <taxon>Auriscalpiaceae</taxon>
        <taxon>Artomyces</taxon>
    </lineage>
</organism>
<accession>A0ACB8T0I4</accession>
<protein>
    <submittedName>
        <fullName evidence="1">Mur ligase</fullName>
    </submittedName>
</protein>
<gene>
    <name evidence="1" type="ORF">BV25DRAFT_728650</name>
</gene>
<keyword evidence="2" id="KW-1185">Reference proteome</keyword>
<dbReference type="EMBL" id="MU277211">
    <property type="protein sequence ID" value="KAI0061631.1"/>
    <property type="molecule type" value="Genomic_DNA"/>
</dbReference>
<keyword evidence="1" id="KW-0436">Ligase</keyword>